<name>A0A830GUG4_9CREN</name>
<comment type="caution">
    <text evidence="2">The sequence shown here is derived from an EMBL/GenBank/DDBJ whole genome shotgun (WGS) entry which is preliminary data.</text>
</comment>
<evidence type="ECO:0000313" key="2">
    <source>
        <dbReference type="EMBL" id="GGP21310.1"/>
    </source>
</evidence>
<gene>
    <name evidence="2" type="ORF">GCM10007981_12610</name>
</gene>
<feature type="compositionally biased region" description="Basic and acidic residues" evidence="1">
    <location>
        <begin position="71"/>
        <end position="81"/>
    </location>
</feature>
<reference evidence="2" key="2">
    <citation type="submission" date="2020-09" db="EMBL/GenBank/DDBJ databases">
        <authorList>
            <person name="Sun Q."/>
            <person name="Ohkuma M."/>
        </authorList>
    </citation>
    <scope>NUCLEOTIDE SEQUENCE</scope>
    <source>
        <strain evidence="2">JCM 10088</strain>
    </source>
</reference>
<dbReference type="Proteomes" id="UP000610960">
    <property type="component" value="Unassembled WGS sequence"/>
</dbReference>
<sequence length="179" mass="20620">MQDEVKRLLDLRERLKKRIEELEGELSMLREAEQAIDSQIKSKSITPANQLQQPQPAQQEKPRQSAAGVDLRSRSGEKIGEVESGEGVITVRPLRPLDPESKPTKFLLRKLEEYKKGDDELIQERKLSEGDAFDYQVEKGGDGYITSITIRNYRTNARRQEVMNIIRWTIERNLERGGD</sequence>
<evidence type="ECO:0000256" key="1">
    <source>
        <dbReference type="SAM" id="MobiDB-lite"/>
    </source>
</evidence>
<feature type="region of interest" description="Disordered" evidence="1">
    <location>
        <begin position="38"/>
        <end position="85"/>
    </location>
</feature>
<dbReference type="EMBL" id="BMNL01000003">
    <property type="protein sequence ID" value="GGP21310.1"/>
    <property type="molecule type" value="Genomic_DNA"/>
</dbReference>
<evidence type="ECO:0000313" key="3">
    <source>
        <dbReference type="Proteomes" id="UP000610960"/>
    </source>
</evidence>
<dbReference type="RefSeq" id="WP_188596588.1">
    <property type="nucleotide sequence ID" value="NZ_BMNL01000003.1"/>
</dbReference>
<accession>A0A830GUG4</accession>
<feature type="compositionally biased region" description="Low complexity" evidence="1">
    <location>
        <begin position="47"/>
        <end position="59"/>
    </location>
</feature>
<dbReference type="AlphaFoldDB" id="A0A830GUG4"/>
<reference evidence="2" key="1">
    <citation type="journal article" date="2014" name="Int. J. Syst. Evol. Microbiol.">
        <title>Complete genome sequence of Corynebacterium casei LMG S-19264T (=DSM 44701T), isolated from a smear-ripened cheese.</title>
        <authorList>
            <consortium name="US DOE Joint Genome Institute (JGI-PGF)"/>
            <person name="Walter F."/>
            <person name="Albersmeier A."/>
            <person name="Kalinowski J."/>
            <person name="Ruckert C."/>
        </authorList>
    </citation>
    <scope>NUCLEOTIDE SEQUENCE</scope>
    <source>
        <strain evidence="2">JCM 10088</strain>
    </source>
</reference>
<keyword evidence="3" id="KW-1185">Reference proteome</keyword>
<protein>
    <submittedName>
        <fullName evidence="2">Uncharacterized protein</fullName>
    </submittedName>
</protein>
<organism evidence="2 3">
    <name type="scientific">Thermocladium modestius</name>
    <dbReference type="NCBI Taxonomy" id="62609"/>
    <lineage>
        <taxon>Archaea</taxon>
        <taxon>Thermoproteota</taxon>
        <taxon>Thermoprotei</taxon>
        <taxon>Thermoproteales</taxon>
        <taxon>Thermoproteaceae</taxon>
        <taxon>Thermocladium</taxon>
    </lineage>
</organism>
<proteinExistence type="predicted"/>